<evidence type="ECO:0000313" key="1">
    <source>
        <dbReference type="EMBL" id="KAE9268407.1"/>
    </source>
</evidence>
<dbReference type="CDD" id="cd09275">
    <property type="entry name" value="RNase_HI_RT_DIRS1"/>
    <property type="match status" value="1"/>
</dbReference>
<accession>A0A6A4B828</accession>
<reference evidence="1 2" key="1">
    <citation type="submission" date="2018-08" db="EMBL/GenBank/DDBJ databases">
        <title>Genomic investigation of the strawberry pathogen Phytophthora fragariae indicates pathogenicity is determined by transcriptional variation in three key races.</title>
        <authorList>
            <person name="Adams T.M."/>
            <person name="Armitage A.D."/>
            <person name="Sobczyk M.K."/>
            <person name="Bates H.J."/>
            <person name="Dunwell J.M."/>
            <person name="Nellist C.F."/>
            <person name="Harrison R.J."/>
        </authorList>
    </citation>
    <scope>NUCLEOTIDE SEQUENCE [LARGE SCALE GENOMIC DNA]</scope>
    <source>
        <strain evidence="1 2">SCRP333</strain>
    </source>
</reference>
<dbReference type="InterPro" id="IPR052055">
    <property type="entry name" value="Hepadnavirus_pol/RT"/>
</dbReference>
<evidence type="ECO:0000313" key="2">
    <source>
        <dbReference type="Proteomes" id="UP000434957"/>
    </source>
</evidence>
<dbReference type="EMBL" id="QXFT01006649">
    <property type="protein sequence ID" value="KAE9268407.1"/>
    <property type="molecule type" value="Genomic_DNA"/>
</dbReference>
<organism evidence="1 2">
    <name type="scientific">Phytophthora rubi</name>
    <dbReference type="NCBI Taxonomy" id="129364"/>
    <lineage>
        <taxon>Eukaryota</taxon>
        <taxon>Sar</taxon>
        <taxon>Stramenopiles</taxon>
        <taxon>Oomycota</taxon>
        <taxon>Peronosporomycetes</taxon>
        <taxon>Peronosporales</taxon>
        <taxon>Peronosporaceae</taxon>
        <taxon>Phytophthora</taxon>
    </lineage>
</organism>
<gene>
    <name evidence="1" type="ORF">PR003_g31458</name>
</gene>
<protein>
    <submittedName>
        <fullName evidence="1">Uncharacterized protein</fullName>
    </submittedName>
</protein>
<proteinExistence type="predicted"/>
<comment type="caution">
    <text evidence="1">The sequence shown here is derived from an EMBL/GenBank/DDBJ whole genome shotgun (WGS) entry which is preliminary data.</text>
</comment>
<dbReference type="Proteomes" id="UP000434957">
    <property type="component" value="Unassembled WGS sequence"/>
</dbReference>
<name>A0A6A4B828_9STRA</name>
<dbReference type="PANTHER" id="PTHR33050">
    <property type="entry name" value="REVERSE TRANSCRIPTASE DOMAIN-CONTAINING PROTEIN"/>
    <property type="match status" value="1"/>
</dbReference>
<dbReference type="AlphaFoldDB" id="A0A6A4B828"/>
<dbReference type="PANTHER" id="PTHR33050:SF7">
    <property type="entry name" value="RIBONUCLEASE H"/>
    <property type="match status" value="1"/>
</dbReference>
<sequence>MPMEKILKARGIVAVAFAASSLSRKVCRSLMGSLQHVATCIHAGRPFLQRLRQRESHLHRFQRVPVTPDMQQDLLWWWRVLHTPYLNGVSLEYFNALPAPDITVEMDAPDYGLCALDVSSQAALTYQFTADERELIAAFKEGAPNGFDINFRELLSCAYAVHVWGCSVGRNGRPRHVLFRIDNASAVAWQNKLALQNPRAQVIIRLLSWWETSFQLRFSASHVAGTDSERADAGSRLAANPSYAAKFSSLTPGWSQVSPTVDIQGLADIWLCISERTPLPTPRSINTGEL</sequence>
<keyword evidence="2" id="KW-1185">Reference proteome</keyword>